<organism evidence="11 12">
    <name type="scientific">Coturnix japonica</name>
    <name type="common">Japanese quail</name>
    <name type="synonym">Coturnix coturnix japonica</name>
    <dbReference type="NCBI Taxonomy" id="93934"/>
    <lineage>
        <taxon>Eukaryota</taxon>
        <taxon>Metazoa</taxon>
        <taxon>Chordata</taxon>
        <taxon>Craniata</taxon>
        <taxon>Vertebrata</taxon>
        <taxon>Euteleostomi</taxon>
        <taxon>Archelosauria</taxon>
        <taxon>Archosauria</taxon>
        <taxon>Dinosauria</taxon>
        <taxon>Saurischia</taxon>
        <taxon>Theropoda</taxon>
        <taxon>Coelurosauria</taxon>
        <taxon>Aves</taxon>
        <taxon>Neognathae</taxon>
        <taxon>Galloanserae</taxon>
        <taxon>Galliformes</taxon>
        <taxon>Phasianidae</taxon>
        <taxon>Perdicinae</taxon>
        <taxon>Coturnix</taxon>
    </lineage>
</organism>
<feature type="coiled-coil region" evidence="9">
    <location>
        <begin position="848"/>
        <end position="918"/>
    </location>
</feature>
<dbReference type="GO" id="GO:0060271">
    <property type="term" value="P:cilium assembly"/>
    <property type="evidence" value="ECO:0007669"/>
    <property type="project" value="TreeGrafter"/>
</dbReference>
<evidence type="ECO:0000256" key="5">
    <source>
        <dbReference type="ARBA" id="ARBA00022701"/>
    </source>
</evidence>
<keyword evidence="8" id="KW-0206">Cytoskeleton</keyword>
<dbReference type="GO" id="GO:0034451">
    <property type="term" value="C:centriolar satellite"/>
    <property type="evidence" value="ECO:0007669"/>
    <property type="project" value="TreeGrafter"/>
</dbReference>
<feature type="region of interest" description="Disordered" evidence="10">
    <location>
        <begin position="1113"/>
        <end position="1135"/>
    </location>
</feature>
<comment type="similarity">
    <text evidence="2">Belongs to the CEP162 family.</text>
</comment>
<reference evidence="11" key="1">
    <citation type="submission" date="2015-11" db="EMBL/GenBank/DDBJ databases">
        <authorList>
            <consortium name="International Coturnix japonica Genome Analysis Consortium"/>
            <person name="Warren W."/>
            <person name="Burt D.W."/>
            <person name="Antin P.B."/>
            <person name="Lanford R."/>
            <person name="Gros J."/>
            <person name="Wilson R.K."/>
        </authorList>
    </citation>
    <scope>NUCLEOTIDE SEQUENCE [LARGE SCALE GENOMIC DNA]</scope>
</reference>
<name>A0A8C2SVJ6_COTJA</name>
<evidence type="ECO:0000256" key="6">
    <source>
        <dbReference type="ARBA" id="ARBA00022794"/>
    </source>
</evidence>
<dbReference type="CTD" id="22832"/>
<feature type="coiled-coil region" evidence="9">
    <location>
        <begin position="1352"/>
        <end position="1386"/>
    </location>
</feature>
<evidence type="ECO:0000256" key="3">
    <source>
        <dbReference type="ARBA" id="ARBA00021406"/>
    </source>
</evidence>
<dbReference type="GO" id="GO:0005654">
    <property type="term" value="C:nucleoplasm"/>
    <property type="evidence" value="ECO:0007669"/>
    <property type="project" value="TreeGrafter"/>
</dbReference>
<dbReference type="PANTHER" id="PTHR34031:SF1">
    <property type="entry name" value="CENTROSOMAL PROTEIN OF 162 KDA"/>
    <property type="match status" value="1"/>
</dbReference>
<evidence type="ECO:0000313" key="11">
    <source>
        <dbReference type="Ensembl" id="ENSCJPP00005004298.1"/>
    </source>
</evidence>
<dbReference type="PANTHER" id="PTHR34031">
    <property type="entry name" value="CENTROSOMAL PROTEIN OF 162 KDA"/>
    <property type="match status" value="1"/>
</dbReference>
<evidence type="ECO:0000256" key="2">
    <source>
        <dbReference type="ARBA" id="ARBA00009485"/>
    </source>
</evidence>
<proteinExistence type="inferred from homology"/>
<feature type="coiled-coil region" evidence="9">
    <location>
        <begin position="686"/>
        <end position="815"/>
    </location>
</feature>
<dbReference type="InterPro" id="IPR038774">
    <property type="entry name" value="CEP162-like"/>
</dbReference>
<keyword evidence="12" id="KW-1185">Reference proteome</keyword>
<keyword evidence="4" id="KW-0963">Cytoplasm</keyword>
<feature type="compositionally biased region" description="Basic and acidic residues" evidence="10">
    <location>
        <begin position="1117"/>
        <end position="1130"/>
    </location>
</feature>
<accession>A0A8C2SVJ6</accession>
<feature type="region of interest" description="Disordered" evidence="10">
    <location>
        <begin position="477"/>
        <end position="510"/>
    </location>
</feature>
<sequence length="1407" mass="162493">MAHRCSKEELDEQFEEFLKESLSDDSPGNSEKKSSVLDTLGQPRKKETKQKDAVPWWLCEEDLDDGEILETSERIVKKALQLTEETDENVHPEKMQLQKSNGVAFSLSRDSLETNDSFVASGPNQSNTGLGLDTLEEQEEKEIFFAKLEQEASSPIDYSRLNKELNLSDSIVLAPFVRNESEKEVESTAEEKCESYSEDFEEDTDANPAFKTEESQEPNSGMLAKVVLLDSQDSTTEFQKAAETSGVALSEHDLPQEVGGTEMNEAGTLCGQTTSDTEALHHAYHHIDQSLGDTNEQKIHSSSMAISQCLVQVTSQNHNLYSKNTSTTESDLPTVEEFMRPIKGDCYNARGFDLEPESPVKVIGSTVNEHVNHLPYKEHKNESVWETNLLEKFNREDSIFLQTAANEDSFPRMPGKEIQTSEVQPDVLSKEIIQDCLLSQGSKTKQVLQSCCLKNEKSESTTTKQMLYKNIRSTTPLHKKKSSYSPHGVVRSSGYGKSTSYSKQSIPATERKIPKETLKKSIMKCRSPADKARSKEALFTTRTIRSAANEKTSKEEISRAMSDQSVVHNLGHQVVDSFRQHHSDLPVSPVKSCERELRLLRRAQVAEEDLSRARDVIQQLTSTVSEKEKEMETKIVELKTRYEKELSQLGQENYVLQSKLRSMEELSKEKRWIHQTGTVSVPEEKLAQIQKEMEDQEVIIQGYQQENERLYKQMKDLQIQNKKNEEQMYKENQCLMSELIALREKVERINIQSQIVRESEPARNQSFTELISELRAARKEETKLREEIRRLKQDKQALELDLGQAKKERDLAKVQITSTSSEKSYEFKVMEETYKQEILHLKRRLHWYAENQDLLDKDAARLKEAREEIEKLKQEVEKLRAEAGDHQCVQQKKRLKDRAADAKRIQDLERQIKEMEGILKRRYPNSLPALIYAAAAAEKTNDLSAKTNTTDFLERRIKKLETELEGKDDEAKTSLRAMEQQFQKIKMQYEQRLAELEQLLAYKWKSESPKLNGDKANCIELELQLQNLKKTHQITVENLQTEIENLKSQNSQLKLRSKKDNKDLQLADWQMKQGNTKEKLLKLNQELITKNREIQDLTKTVEKLQKERMAMLSDNNLRNKTDNKENRQESLKNNTVATEKRNSCNSEPLIGIFNNDKIYQPHNFSDSNVLEVLQENARLKEEVEKLSLEMNQQRVKSQATLAYSENNIRRIQEDTAEYVAALKASHQREVEKILSQYTKEHSASKVAELNGRISTQEILIKHLQEQISEHQRHQEALLVSQMREEFLQKEVAKLLEELREAKESQSPEMKHFLCLEKKIKHIETRHAVREQELQKAAQLTQHITEGRQSREAERWRKLAQRKNEELERFRVELDSILDVLRELQKQGVVIPAPNSNRFSVTENCWKT</sequence>
<gene>
    <name evidence="11" type="primary">CEP162</name>
</gene>
<comment type="subcellular location">
    <subcellularLocation>
        <location evidence="1">Cytoplasm</location>
        <location evidence="1">Cytoskeleton</location>
        <location evidence="1">Microtubule organizing center</location>
        <location evidence="1">Centrosome</location>
        <location evidence="1">Centriole</location>
    </subcellularLocation>
</comment>
<evidence type="ECO:0000256" key="1">
    <source>
        <dbReference type="ARBA" id="ARBA00004114"/>
    </source>
</evidence>
<dbReference type="GeneID" id="107311969"/>
<protein>
    <recommendedName>
        <fullName evidence="3">Centrosomal protein of 162 kDa</fullName>
    </recommendedName>
</protein>
<evidence type="ECO:0000256" key="4">
    <source>
        <dbReference type="ARBA" id="ARBA00022490"/>
    </source>
</evidence>
<keyword evidence="6" id="KW-0970">Cilium biogenesis/degradation</keyword>
<keyword evidence="7 9" id="KW-0175">Coiled coil</keyword>
<evidence type="ECO:0000256" key="10">
    <source>
        <dbReference type="SAM" id="MobiDB-lite"/>
    </source>
</evidence>
<evidence type="ECO:0000256" key="8">
    <source>
        <dbReference type="ARBA" id="ARBA00023212"/>
    </source>
</evidence>
<feature type="coiled-coil region" evidence="9">
    <location>
        <begin position="1246"/>
        <end position="1304"/>
    </location>
</feature>
<dbReference type="Proteomes" id="UP000694412">
    <property type="component" value="Chromosome 3"/>
</dbReference>
<feature type="region of interest" description="Disordered" evidence="10">
    <location>
        <begin position="180"/>
        <end position="219"/>
    </location>
</feature>
<feature type="coiled-coil region" evidence="9">
    <location>
        <begin position="1169"/>
        <end position="1196"/>
    </location>
</feature>
<evidence type="ECO:0000256" key="9">
    <source>
        <dbReference type="SAM" id="Coils"/>
    </source>
</evidence>
<dbReference type="RefSeq" id="XP_015714424.1">
    <property type="nucleotide sequence ID" value="XM_015858938.2"/>
</dbReference>
<feature type="compositionally biased region" description="Low complexity" evidence="10">
    <location>
        <begin position="492"/>
        <end position="505"/>
    </location>
</feature>
<dbReference type="GO" id="GO:0005879">
    <property type="term" value="C:axonemal microtubule"/>
    <property type="evidence" value="ECO:0007669"/>
    <property type="project" value="TreeGrafter"/>
</dbReference>
<evidence type="ECO:0000256" key="7">
    <source>
        <dbReference type="ARBA" id="ARBA00023054"/>
    </source>
</evidence>
<reference evidence="11" key="2">
    <citation type="submission" date="2025-08" db="UniProtKB">
        <authorList>
            <consortium name="Ensembl"/>
        </authorList>
    </citation>
    <scope>IDENTIFICATION</scope>
</reference>
<feature type="coiled-coil region" evidence="9">
    <location>
        <begin position="603"/>
        <end position="648"/>
    </location>
</feature>
<evidence type="ECO:0000313" key="12">
    <source>
        <dbReference type="Proteomes" id="UP000694412"/>
    </source>
</evidence>
<dbReference type="GeneTree" id="ENSGT00390000009631"/>
<keyword evidence="5" id="KW-0493">Microtubule</keyword>
<dbReference type="OrthoDB" id="2157184at2759"/>
<feature type="compositionally biased region" description="Basic and acidic residues" evidence="10">
    <location>
        <begin position="180"/>
        <end position="195"/>
    </location>
</feature>
<dbReference type="GO" id="GO:0005814">
    <property type="term" value="C:centriole"/>
    <property type="evidence" value="ECO:0007669"/>
    <property type="project" value="UniProtKB-SubCell"/>
</dbReference>
<dbReference type="Ensembl" id="ENSCJPT00005007235.1">
    <property type="protein sequence ID" value="ENSCJPP00005004298.1"/>
    <property type="gene ID" value="ENSCJPG00005004297.1"/>
</dbReference>
<reference evidence="11" key="3">
    <citation type="submission" date="2025-09" db="UniProtKB">
        <authorList>
            <consortium name="Ensembl"/>
        </authorList>
    </citation>
    <scope>IDENTIFICATION</scope>
</reference>
<feature type="region of interest" description="Disordered" evidence="10">
    <location>
        <begin position="17"/>
        <end position="52"/>
    </location>
</feature>
<feature type="compositionally biased region" description="Acidic residues" evidence="10">
    <location>
        <begin position="196"/>
        <end position="205"/>
    </location>
</feature>